<organism evidence="1">
    <name type="scientific">virus sp. ctoYX9</name>
    <dbReference type="NCBI Taxonomy" id="2825822"/>
    <lineage>
        <taxon>Viruses</taxon>
    </lineage>
</organism>
<proteinExistence type="predicted"/>
<reference evidence="1" key="1">
    <citation type="journal article" date="2021" name="Proc. Natl. Acad. Sci. U.S.A.">
        <title>A Catalog of Tens of Thousands of Viruses from Human Metagenomes Reveals Hidden Associations with Chronic Diseases.</title>
        <authorList>
            <person name="Tisza M.J."/>
            <person name="Buck C.B."/>
        </authorList>
    </citation>
    <scope>NUCLEOTIDE SEQUENCE</scope>
    <source>
        <strain evidence="1">CtoYX9</strain>
    </source>
</reference>
<evidence type="ECO:0000313" key="1">
    <source>
        <dbReference type="EMBL" id="DAE32969.1"/>
    </source>
</evidence>
<protein>
    <submittedName>
        <fullName evidence="1">Uncharacterized protein</fullName>
    </submittedName>
</protein>
<name>A0A8S5RPB7_9VIRU</name>
<dbReference type="EMBL" id="BK059131">
    <property type="protein sequence ID" value="DAE32969.1"/>
    <property type="molecule type" value="Genomic_DNA"/>
</dbReference>
<accession>A0A8S5RPB7</accession>
<sequence length="45" mass="5052">MQSQKFVKKTAPPNCPKKQKWHLLESTICCNFAAPCKGTATRKTT</sequence>